<dbReference type="Pfam" id="PF00916">
    <property type="entry name" value="Sulfate_transp"/>
    <property type="match status" value="2"/>
</dbReference>
<feature type="transmembrane region" description="Helical" evidence="5">
    <location>
        <begin position="250"/>
        <end position="268"/>
    </location>
</feature>
<dbReference type="Pfam" id="PF01740">
    <property type="entry name" value="STAS"/>
    <property type="match status" value="1"/>
</dbReference>
<sequence>MDIISIDPFFVPELLPSPVQPKAMFRNLKGDLFGGITAGIVALPLALAFGVSSGLGPSAGLYGAIFIGFFAALFGGTNTQISGPTAPMTAVSMVMVSSILAINNGDLGKALPVILTVFLLAGLMQIGLGLIGLGKYIKYIPYPVVSGFMTAIGIIILITQTLPAVGYYPTEDISFVNSFRPKAEERILNRILEQETEQGISVLEDFEETIKRAKNITAADMEKEAKAFAGKESSGVIGTFKVLPRAIENIDGLELALALGTILIVYGFRRITTAVPSTLVALVTVSGIAYGLGLDYRPIEQIPSGLPTPHLEIFTDFNLGSIAPYIFTALTLALLGAIDSLLTSVVADNMTQTKHSPNKELMGQGIGNSIASLFGGIPGAGATIRTVVNINSGGKTRLSGMIAGLLLLIILLALGPIASQIPAAVLAGLLVTVGIGVMDYKGLKAIPNMPKDIKFGPFRLSSEVIVMLVVMVLSSVWNLVYAVGIGLIIASLMFMKKIGDITSKRSNVTSLKEEDWPDEKDIPEKLKDGVFIKHINGPLFFGSTSEFQLLGDQIPKNASIVIIRMGRMPYLDQSGLYAMEEVIHDLKQKNITVLLSKVLEQPKYMLGKIDIVPGLVPNEHVFENFKSCLNWLKDHKVHPDH</sequence>
<feature type="transmembrane region" description="Helical" evidence="5">
    <location>
        <begin position="400"/>
        <end position="418"/>
    </location>
</feature>
<dbReference type="Proteomes" id="UP000198940">
    <property type="component" value="Unassembled WGS sequence"/>
</dbReference>
<protein>
    <submittedName>
        <fullName evidence="8">Sulfate permease, SulP family</fullName>
    </submittedName>
</protein>
<feature type="transmembrane region" description="Helical" evidence="5">
    <location>
        <begin position="139"/>
        <end position="158"/>
    </location>
</feature>
<gene>
    <name evidence="7" type="ORF">SAMN04487891_101375</name>
    <name evidence="8" type="ORF">SAMN05216293_0379</name>
</gene>
<evidence type="ECO:0000256" key="1">
    <source>
        <dbReference type="ARBA" id="ARBA00004141"/>
    </source>
</evidence>
<feature type="domain" description="STAS" evidence="6">
    <location>
        <begin position="520"/>
        <end position="632"/>
    </location>
</feature>
<feature type="transmembrane region" description="Helical" evidence="5">
    <location>
        <begin position="274"/>
        <end position="294"/>
    </location>
</feature>
<keyword evidence="2 5" id="KW-0812">Transmembrane</keyword>
<evidence type="ECO:0000313" key="9">
    <source>
        <dbReference type="Proteomes" id="UP000184031"/>
    </source>
</evidence>
<dbReference type="InterPro" id="IPR001902">
    <property type="entry name" value="SLC26A/SulP_fam"/>
</dbReference>
<evidence type="ECO:0000256" key="4">
    <source>
        <dbReference type="ARBA" id="ARBA00023136"/>
    </source>
</evidence>
<dbReference type="GO" id="GO:0055085">
    <property type="term" value="P:transmembrane transport"/>
    <property type="evidence" value="ECO:0007669"/>
    <property type="project" value="InterPro"/>
</dbReference>
<feature type="transmembrane region" description="Helical" evidence="5">
    <location>
        <begin position="32"/>
        <end position="52"/>
    </location>
</feature>
<proteinExistence type="predicted"/>
<keyword evidence="4 5" id="KW-0472">Membrane</keyword>
<dbReference type="PROSITE" id="PS50801">
    <property type="entry name" value="STAS"/>
    <property type="match status" value="1"/>
</dbReference>
<evidence type="ECO:0000313" key="7">
    <source>
        <dbReference type="EMBL" id="SFB68455.1"/>
    </source>
</evidence>
<keyword evidence="10" id="KW-1185">Reference proteome</keyword>
<comment type="subcellular location">
    <subcellularLocation>
        <location evidence="1">Membrane</location>
        <topology evidence="1">Multi-pass membrane protein</topology>
    </subcellularLocation>
</comment>
<dbReference type="InterPro" id="IPR002645">
    <property type="entry name" value="STAS_dom"/>
</dbReference>
<name>A0A1M6PYS5_9FLAO</name>
<dbReference type="AlphaFoldDB" id="A0A1M6PYS5"/>
<dbReference type="CDD" id="cd07042">
    <property type="entry name" value="STAS_SulP_like_sulfate_transporter"/>
    <property type="match status" value="1"/>
</dbReference>
<feature type="transmembrane region" description="Helical" evidence="5">
    <location>
        <begin position="322"/>
        <end position="346"/>
    </location>
</feature>
<feature type="transmembrane region" description="Helical" evidence="5">
    <location>
        <begin position="424"/>
        <end position="443"/>
    </location>
</feature>
<dbReference type="SUPFAM" id="SSF52091">
    <property type="entry name" value="SpoIIaa-like"/>
    <property type="match status" value="1"/>
</dbReference>
<dbReference type="Proteomes" id="UP000184031">
    <property type="component" value="Unassembled WGS sequence"/>
</dbReference>
<evidence type="ECO:0000256" key="3">
    <source>
        <dbReference type="ARBA" id="ARBA00022989"/>
    </source>
</evidence>
<dbReference type="InterPro" id="IPR011547">
    <property type="entry name" value="SLC26A/SulP_dom"/>
</dbReference>
<dbReference type="EMBL" id="FRAT01000001">
    <property type="protein sequence ID" value="SHK13099.1"/>
    <property type="molecule type" value="Genomic_DNA"/>
</dbReference>
<reference evidence="8 9" key="1">
    <citation type="submission" date="2016-11" db="EMBL/GenBank/DDBJ databases">
        <authorList>
            <person name="Varghese N."/>
            <person name="Submissions S."/>
        </authorList>
    </citation>
    <scope>NUCLEOTIDE SEQUENCE [LARGE SCALE GENOMIC DNA]</scope>
    <source>
        <strain evidence="8 9">CGMCC 1.12174</strain>
        <strain evidence="7 10">DSM 26351</strain>
    </source>
</reference>
<dbReference type="PANTHER" id="PTHR11814">
    <property type="entry name" value="SULFATE TRANSPORTER"/>
    <property type="match status" value="1"/>
</dbReference>
<dbReference type="EMBL" id="FOKU01000001">
    <property type="protein sequence ID" value="SFB68455.1"/>
    <property type="molecule type" value="Genomic_DNA"/>
</dbReference>
<accession>A0A1M6PYS5</accession>
<comment type="caution">
    <text evidence="8">The sequence shown here is derived from an EMBL/GenBank/DDBJ whole genome shotgun (WGS) entry which is preliminary data.</text>
</comment>
<dbReference type="GO" id="GO:0016020">
    <property type="term" value="C:membrane"/>
    <property type="evidence" value="ECO:0007669"/>
    <property type="project" value="UniProtKB-SubCell"/>
</dbReference>
<evidence type="ECO:0000259" key="6">
    <source>
        <dbReference type="PROSITE" id="PS50801"/>
    </source>
</evidence>
<dbReference type="Gene3D" id="3.30.750.24">
    <property type="entry name" value="STAS domain"/>
    <property type="match status" value="1"/>
</dbReference>
<evidence type="ECO:0000313" key="8">
    <source>
        <dbReference type="EMBL" id="SHK13099.1"/>
    </source>
</evidence>
<feature type="transmembrane region" description="Helical" evidence="5">
    <location>
        <begin position="110"/>
        <end position="133"/>
    </location>
</feature>
<keyword evidence="3 5" id="KW-1133">Transmembrane helix</keyword>
<dbReference type="InterPro" id="IPR036513">
    <property type="entry name" value="STAS_dom_sf"/>
</dbReference>
<evidence type="ECO:0000256" key="2">
    <source>
        <dbReference type="ARBA" id="ARBA00022692"/>
    </source>
</evidence>
<evidence type="ECO:0000313" key="10">
    <source>
        <dbReference type="Proteomes" id="UP000198940"/>
    </source>
</evidence>
<evidence type="ECO:0000256" key="5">
    <source>
        <dbReference type="SAM" id="Phobius"/>
    </source>
</evidence>
<organism evidence="8 9">
    <name type="scientific">Flagellimonas taeanensis</name>
    <dbReference type="NCBI Taxonomy" id="1005926"/>
    <lineage>
        <taxon>Bacteria</taxon>
        <taxon>Pseudomonadati</taxon>
        <taxon>Bacteroidota</taxon>
        <taxon>Flavobacteriia</taxon>
        <taxon>Flavobacteriales</taxon>
        <taxon>Flavobacteriaceae</taxon>
        <taxon>Flagellimonas</taxon>
    </lineage>
</organism>
<feature type="transmembrane region" description="Helical" evidence="5">
    <location>
        <begin position="59"/>
        <end position="79"/>
    </location>
</feature>
<dbReference type="STRING" id="1055723.SAMN05216293_0379"/>